<evidence type="ECO:0000256" key="6">
    <source>
        <dbReference type="SAM" id="Phobius"/>
    </source>
</evidence>
<proteinExistence type="predicted"/>
<evidence type="ECO:0000313" key="7">
    <source>
        <dbReference type="EMBL" id="AMT98197.1"/>
    </source>
</evidence>
<dbReference type="EMBL" id="CP014945">
    <property type="protein sequence ID" value="AMT98197.1"/>
    <property type="molecule type" value="Genomic_DNA"/>
</dbReference>
<dbReference type="Proteomes" id="UP000076104">
    <property type="component" value="Chromosome"/>
</dbReference>
<organism evidence="7 8">
    <name type="scientific">Psychrobacter alimentarius</name>
    <dbReference type="NCBI Taxonomy" id="261164"/>
    <lineage>
        <taxon>Bacteria</taxon>
        <taxon>Pseudomonadati</taxon>
        <taxon>Pseudomonadota</taxon>
        <taxon>Gammaproteobacteria</taxon>
        <taxon>Moraxellales</taxon>
        <taxon>Moraxellaceae</taxon>
        <taxon>Psychrobacter</taxon>
    </lineage>
</organism>
<feature type="transmembrane region" description="Helical" evidence="6">
    <location>
        <begin position="6"/>
        <end position="29"/>
    </location>
</feature>
<dbReference type="RefSeq" id="WP_062845680.1">
    <property type="nucleotide sequence ID" value="NZ_CP014945.1"/>
</dbReference>
<dbReference type="Pfam" id="PF01810">
    <property type="entry name" value="LysE"/>
    <property type="match status" value="1"/>
</dbReference>
<keyword evidence="5 6" id="KW-0472">Membrane</keyword>
<accession>A0ABN4N6J5</accession>
<evidence type="ECO:0000256" key="5">
    <source>
        <dbReference type="ARBA" id="ARBA00023136"/>
    </source>
</evidence>
<evidence type="ECO:0000256" key="1">
    <source>
        <dbReference type="ARBA" id="ARBA00004651"/>
    </source>
</evidence>
<comment type="subcellular location">
    <subcellularLocation>
        <location evidence="1">Cell membrane</location>
        <topology evidence="1">Multi-pass membrane protein</topology>
    </subcellularLocation>
</comment>
<name>A0ABN4N6J5_9GAMM</name>
<gene>
    <name evidence="7" type="ORF">A3K91_2627</name>
</gene>
<dbReference type="PANTHER" id="PTHR30086:SF20">
    <property type="entry name" value="ARGININE EXPORTER PROTEIN ARGO-RELATED"/>
    <property type="match status" value="1"/>
</dbReference>
<feature type="transmembrane region" description="Helical" evidence="6">
    <location>
        <begin position="153"/>
        <end position="181"/>
    </location>
</feature>
<dbReference type="PIRSF" id="PIRSF006324">
    <property type="entry name" value="LeuE"/>
    <property type="match status" value="1"/>
</dbReference>
<evidence type="ECO:0000256" key="4">
    <source>
        <dbReference type="ARBA" id="ARBA00022989"/>
    </source>
</evidence>
<keyword evidence="8" id="KW-1185">Reference proteome</keyword>
<evidence type="ECO:0000256" key="2">
    <source>
        <dbReference type="ARBA" id="ARBA00022475"/>
    </source>
</evidence>
<sequence length="217" mass="23655">MFGIENYLGFILAAILLNLTPGTDSMYIITRSVSQGQSAGLYSVLGITTGSLIHTLLASLGLSVLLASSPTVFMIVKYLGAGYLCYLGFKMLTSKQSSSIASSLPQNKDVIRQSKIEGWQIYKQGVLTNVFNPKVALFFIAFFPQFIDPNYAYGMLSFLILGLTFATTGFIWCSCLALLAARFSKKLREKPSIEAILNKISGLVFFGLGIKLLTEKA</sequence>
<keyword evidence="2" id="KW-1003">Cell membrane</keyword>
<dbReference type="PANTHER" id="PTHR30086">
    <property type="entry name" value="ARGININE EXPORTER PROTEIN ARGO"/>
    <property type="match status" value="1"/>
</dbReference>
<evidence type="ECO:0000256" key="3">
    <source>
        <dbReference type="ARBA" id="ARBA00022692"/>
    </source>
</evidence>
<keyword evidence="4 6" id="KW-1133">Transmembrane helix</keyword>
<keyword evidence="3 6" id="KW-0812">Transmembrane</keyword>
<evidence type="ECO:0000313" key="8">
    <source>
        <dbReference type="Proteomes" id="UP000076104"/>
    </source>
</evidence>
<feature type="transmembrane region" description="Helical" evidence="6">
    <location>
        <begin position="126"/>
        <end position="147"/>
    </location>
</feature>
<dbReference type="GeneID" id="33060860"/>
<feature type="transmembrane region" description="Helical" evidence="6">
    <location>
        <begin position="41"/>
        <end position="66"/>
    </location>
</feature>
<protein>
    <submittedName>
        <fullName evidence="7">L-lysine permease</fullName>
    </submittedName>
</protein>
<reference evidence="7 8" key="1">
    <citation type="submission" date="2016-03" db="EMBL/GenBank/DDBJ databases">
        <title>Genome sequencing of Psychrobacter alimentarius PAMC 27889.</title>
        <authorList>
            <person name="Lee J."/>
            <person name="Kim O.-S."/>
        </authorList>
    </citation>
    <scope>NUCLEOTIDE SEQUENCE [LARGE SCALE GENOMIC DNA]</scope>
    <source>
        <strain evidence="7 8">PAMC 27889</strain>
    </source>
</reference>
<dbReference type="InterPro" id="IPR001123">
    <property type="entry name" value="LeuE-type"/>
</dbReference>